<dbReference type="AlphaFoldDB" id="A0A443JA83"/>
<organism evidence="3 4">
    <name type="scientific">Paenirhodobacter populi</name>
    <dbReference type="NCBI Taxonomy" id="2306993"/>
    <lineage>
        <taxon>Bacteria</taxon>
        <taxon>Pseudomonadati</taxon>
        <taxon>Pseudomonadota</taxon>
        <taxon>Alphaproteobacteria</taxon>
        <taxon>Rhodobacterales</taxon>
        <taxon>Rhodobacter group</taxon>
        <taxon>Paenirhodobacter</taxon>
    </lineage>
</organism>
<protein>
    <recommendedName>
        <fullName evidence="5">Core-binding (CB) domain-containing protein</fullName>
    </recommendedName>
</protein>
<proteinExistence type="predicted"/>
<dbReference type="EMBL" id="SAUZ01000028">
    <property type="protein sequence ID" value="RWR17408.1"/>
    <property type="molecule type" value="Genomic_DNA"/>
</dbReference>
<evidence type="ECO:0000313" key="4">
    <source>
        <dbReference type="Proteomes" id="UP000284476"/>
    </source>
</evidence>
<dbReference type="InterPro" id="IPR010998">
    <property type="entry name" value="Integrase_recombinase_N"/>
</dbReference>
<evidence type="ECO:0008006" key="5">
    <source>
        <dbReference type="Google" id="ProtNLM"/>
    </source>
</evidence>
<reference evidence="3 4" key="1">
    <citation type="submission" date="2019-01" db="EMBL/GenBank/DDBJ databases">
        <title>Sinorhodobacter populi sp. nov. isolated from the symptomatic bark tissue of Populus euramericana canker.</title>
        <authorList>
            <person name="Xu G."/>
        </authorList>
    </citation>
    <scope>NUCLEOTIDE SEQUENCE [LARGE SCALE GENOMIC DNA]</scope>
    <source>
        <strain evidence="3 4">SK2B-1</strain>
    </source>
</reference>
<sequence>MERTIERDGGDYRGQPSDPAAKPPAPERAADPVSLSKLWNDYLASRMQIGFVKDGGKRQAPVIKNLRAFLKHHDARKVTKKDLLEWRDHLLNMDGLSAKTVSDIYLSTVRSLFGWAHENERLPENVAATVRQPKPRKVQVRERGYTDAEAVAVLRAFRSHVPKSPRAPAVGRRSIRRKSP</sequence>
<feature type="compositionally biased region" description="Basic and acidic residues" evidence="2">
    <location>
        <begin position="1"/>
        <end position="11"/>
    </location>
</feature>
<reference evidence="3 4" key="2">
    <citation type="submission" date="2019-01" db="EMBL/GenBank/DDBJ databases">
        <authorList>
            <person name="Li Y."/>
        </authorList>
    </citation>
    <scope>NUCLEOTIDE SEQUENCE [LARGE SCALE GENOMIC DNA]</scope>
    <source>
        <strain evidence="3 4">SK2B-1</strain>
    </source>
</reference>
<dbReference type="Proteomes" id="UP000284476">
    <property type="component" value="Unassembled WGS sequence"/>
</dbReference>
<keyword evidence="1" id="KW-0238">DNA-binding</keyword>
<gene>
    <name evidence="3" type="ORF">D2T30_19275</name>
</gene>
<evidence type="ECO:0000256" key="1">
    <source>
        <dbReference type="ARBA" id="ARBA00023125"/>
    </source>
</evidence>
<dbReference type="Gene3D" id="1.10.150.130">
    <property type="match status" value="1"/>
</dbReference>
<dbReference type="GO" id="GO:0003677">
    <property type="term" value="F:DNA binding"/>
    <property type="evidence" value="ECO:0007669"/>
    <property type="project" value="UniProtKB-KW"/>
</dbReference>
<name>A0A443JA83_9RHOB</name>
<dbReference type="RefSeq" id="WP_128210191.1">
    <property type="nucleotide sequence ID" value="NZ_JBHRSO010000059.1"/>
</dbReference>
<dbReference type="SUPFAM" id="SSF56349">
    <property type="entry name" value="DNA breaking-rejoining enzymes"/>
    <property type="match status" value="1"/>
</dbReference>
<feature type="region of interest" description="Disordered" evidence="2">
    <location>
        <begin position="1"/>
        <end position="31"/>
    </location>
</feature>
<dbReference type="InterPro" id="IPR011010">
    <property type="entry name" value="DNA_brk_join_enz"/>
</dbReference>
<evidence type="ECO:0000256" key="2">
    <source>
        <dbReference type="SAM" id="MobiDB-lite"/>
    </source>
</evidence>
<comment type="caution">
    <text evidence="3">The sequence shown here is derived from an EMBL/GenBank/DDBJ whole genome shotgun (WGS) entry which is preliminary data.</text>
</comment>
<evidence type="ECO:0000313" key="3">
    <source>
        <dbReference type="EMBL" id="RWR17408.1"/>
    </source>
</evidence>
<accession>A0A443JA83</accession>